<dbReference type="Proteomes" id="UP001627154">
    <property type="component" value="Unassembled WGS sequence"/>
</dbReference>
<comment type="caution">
    <text evidence="1">The sequence shown here is derived from an EMBL/GenBank/DDBJ whole genome shotgun (WGS) entry which is preliminary data.</text>
</comment>
<reference evidence="1 2" key="1">
    <citation type="journal article" date="2024" name="bioRxiv">
        <title>A reference genome for Trichogramma kaykai: A tiny desert-dwelling parasitoid wasp with competing sex-ratio distorters.</title>
        <authorList>
            <person name="Culotta J."/>
            <person name="Lindsey A.R."/>
        </authorList>
    </citation>
    <scope>NUCLEOTIDE SEQUENCE [LARGE SCALE GENOMIC DNA]</scope>
    <source>
        <strain evidence="1 2">KSX58</strain>
    </source>
</reference>
<dbReference type="InterPro" id="IPR036875">
    <property type="entry name" value="Znf_CCHC_sf"/>
</dbReference>
<protein>
    <recommendedName>
        <fullName evidence="3">CCHC-type domain-containing protein</fullName>
    </recommendedName>
</protein>
<name>A0ABD2WMS2_9HYME</name>
<dbReference type="AlphaFoldDB" id="A0ABD2WMS2"/>
<dbReference type="SUPFAM" id="SSF57756">
    <property type="entry name" value="Retrovirus zinc finger-like domains"/>
    <property type="match status" value="1"/>
</dbReference>
<accession>A0ABD2WMS2</accession>
<evidence type="ECO:0008006" key="3">
    <source>
        <dbReference type="Google" id="ProtNLM"/>
    </source>
</evidence>
<proteinExistence type="predicted"/>
<sequence>MITRLSIEEERMQNREVLESKALAANLQLEKSKKGKNGKKFNKNKNIKCYYCHKPGHKKYYCREKESNKNFSETKKTFGQAVVCEAFASELHKQKKEDLWYKDSGASDHMTYKKE</sequence>
<dbReference type="EMBL" id="JBJJXI010000092">
    <property type="protein sequence ID" value="KAL3394303.1"/>
    <property type="molecule type" value="Genomic_DNA"/>
</dbReference>
<evidence type="ECO:0000313" key="2">
    <source>
        <dbReference type="Proteomes" id="UP001627154"/>
    </source>
</evidence>
<evidence type="ECO:0000313" key="1">
    <source>
        <dbReference type="EMBL" id="KAL3394303.1"/>
    </source>
</evidence>
<organism evidence="1 2">
    <name type="scientific">Trichogramma kaykai</name>
    <dbReference type="NCBI Taxonomy" id="54128"/>
    <lineage>
        <taxon>Eukaryota</taxon>
        <taxon>Metazoa</taxon>
        <taxon>Ecdysozoa</taxon>
        <taxon>Arthropoda</taxon>
        <taxon>Hexapoda</taxon>
        <taxon>Insecta</taxon>
        <taxon>Pterygota</taxon>
        <taxon>Neoptera</taxon>
        <taxon>Endopterygota</taxon>
        <taxon>Hymenoptera</taxon>
        <taxon>Apocrita</taxon>
        <taxon>Proctotrupomorpha</taxon>
        <taxon>Chalcidoidea</taxon>
        <taxon>Trichogrammatidae</taxon>
        <taxon>Trichogramma</taxon>
    </lineage>
</organism>
<gene>
    <name evidence="1" type="ORF">TKK_011324</name>
</gene>
<keyword evidence="2" id="KW-1185">Reference proteome</keyword>